<keyword evidence="4" id="KW-1185">Reference proteome</keyword>
<evidence type="ECO:0000256" key="1">
    <source>
        <dbReference type="ARBA" id="ARBA00022801"/>
    </source>
</evidence>
<dbReference type="InterPro" id="IPR000073">
    <property type="entry name" value="AB_hydrolase_1"/>
</dbReference>
<dbReference type="RefSeq" id="WP_100389587.1">
    <property type="nucleotide sequence ID" value="NZ_BMZU01000002.1"/>
</dbReference>
<dbReference type="OrthoDB" id="9769541at2"/>
<dbReference type="PRINTS" id="PR00111">
    <property type="entry name" value="ABHYDROLASE"/>
</dbReference>
<dbReference type="InterPro" id="IPR050266">
    <property type="entry name" value="AB_hydrolase_sf"/>
</dbReference>
<dbReference type="GO" id="GO:0016787">
    <property type="term" value="F:hydrolase activity"/>
    <property type="evidence" value="ECO:0007669"/>
    <property type="project" value="UniProtKB-KW"/>
</dbReference>
<dbReference type="Gene3D" id="3.40.50.1820">
    <property type="entry name" value="alpha/beta hydrolase"/>
    <property type="match status" value="1"/>
</dbReference>
<evidence type="ECO:0000313" key="3">
    <source>
        <dbReference type="EMBL" id="PJJ78555.1"/>
    </source>
</evidence>
<keyword evidence="1" id="KW-0378">Hydrolase</keyword>
<dbReference type="PANTHER" id="PTHR43798">
    <property type="entry name" value="MONOACYLGLYCEROL LIPASE"/>
    <property type="match status" value="1"/>
</dbReference>
<protein>
    <submittedName>
        <fullName evidence="3">Pimeloyl-ACP methyl ester carboxylesterase</fullName>
    </submittedName>
</protein>
<evidence type="ECO:0000313" key="4">
    <source>
        <dbReference type="Proteomes" id="UP000231742"/>
    </source>
</evidence>
<gene>
    <name evidence="3" type="ORF">CLV85_2130</name>
</gene>
<comment type="caution">
    <text evidence="3">The sequence shown here is derived from an EMBL/GenBank/DDBJ whole genome shotgun (WGS) entry which is preliminary data.</text>
</comment>
<dbReference type="Pfam" id="PF00561">
    <property type="entry name" value="Abhydrolase_1"/>
    <property type="match status" value="1"/>
</dbReference>
<dbReference type="GO" id="GO:0016020">
    <property type="term" value="C:membrane"/>
    <property type="evidence" value="ECO:0007669"/>
    <property type="project" value="TreeGrafter"/>
</dbReference>
<reference evidence="3 4" key="1">
    <citation type="submission" date="2017-11" db="EMBL/GenBank/DDBJ databases">
        <title>Genomic Encyclopedia of Archaeal and Bacterial Type Strains, Phase II (KMG-II): From Individual Species to Whole Genera.</title>
        <authorList>
            <person name="Goeker M."/>
        </authorList>
    </citation>
    <scope>NUCLEOTIDE SEQUENCE [LARGE SCALE GENOMIC DNA]</scope>
    <source>
        <strain evidence="3 4">DSM 16400</strain>
    </source>
</reference>
<proteinExistence type="predicted"/>
<dbReference type="PANTHER" id="PTHR43798:SF31">
    <property type="entry name" value="AB HYDROLASE SUPERFAMILY PROTEIN YCLE"/>
    <property type="match status" value="1"/>
</dbReference>
<sequence length="275" mass="30453">MGLWAAFRRWVTPSKAPLLNIAADEGEGPVIIFLHGIASSAATFTHVIPQLSDHYRCISFDLLGFGESPSPADATFTIEEHVDSIRATINSLKLDAPFILVGHSLGSLLAARYTAMHPSKVSRLVLVSPPIYVPPNQIGDPLVRARVGAYMRAYEFLRDNKDFTMATAETLGRLFQLEDILDVSERNWQAFVLSLKNCIETQTTVSDIASVRVPIDVVYGSLDQFIAPGTMRIVEQMRQVTMHRVEANDHLVRKRLAKRLVSVIDSGAELAQKAR</sequence>
<dbReference type="AlphaFoldDB" id="A0A2M9D3C7"/>
<feature type="domain" description="AB hydrolase-1" evidence="2">
    <location>
        <begin position="29"/>
        <end position="192"/>
    </location>
</feature>
<accession>A0A2M9D3C7</accession>
<dbReference type="EMBL" id="PGFH01000002">
    <property type="protein sequence ID" value="PJJ78555.1"/>
    <property type="molecule type" value="Genomic_DNA"/>
</dbReference>
<dbReference type="Proteomes" id="UP000231742">
    <property type="component" value="Unassembled WGS sequence"/>
</dbReference>
<evidence type="ECO:0000259" key="2">
    <source>
        <dbReference type="Pfam" id="PF00561"/>
    </source>
</evidence>
<name>A0A2M9D3C7_9MICO</name>
<dbReference type="InterPro" id="IPR029058">
    <property type="entry name" value="AB_hydrolase_fold"/>
</dbReference>
<dbReference type="SUPFAM" id="SSF53474">
    <property type="entry name" value="alpha/beta-Hydrolases"/>
    <property type="match status" value="1"/>
</dbReference>
<organism evidence="3 4">
    <name type="scientific">Salinibacterium amurskyense</name>
    <dbReference type="NCBI Taxonomy" id="205941"/>
    <lineage>
        <taxon>Bacteria</taxon>
        <taxon>Bacillati</taxon>
        <taxon>Actinomycetota</taxon>
        <taxon>Actinomycetes</taxon>
        <taxon>Micrococcales</taxon>
        <taxon>Microbacteriaceae</taxon>
        <taxon>Salinibacterium</taxon>
    </lineage>
</organism>